<keyword evidence="3" id="KW-0796">Tight junction</keyword>
<dbReference type="PaxDb" id="8022-A0A060Z1A6"/>
<feature type="chain" id="PRO_5001596752" description="Ig-like domain-containing protein" evidence="7">
    <location>
        <begin position="20"/>
        <end position="271"/>
    </location>
</feature>
<keyword evidence="6" id="KW-0812">Transmembrane</keyword>
<feature type="non-terminal residue" evidence="9">
    <location>
        <position position="1"/>
    </location>
</feature>
<dbReference type="Pfam" id="PF00047">
    <property type="entry name" value="ig"/>
    <property type="match status" value="1"/>
</dbReference>
<keyword evidence="5" id="KW-0393">Immunoglobulin domain</keyword>
<dbReference type="InterPro" id="IPR003598">
    <property type="entry name" value="Ig_sub2"/>
</dbReference>
<dbReference type="GO" id="GO:0005923">
    <property type="term" value="C:bicellular tight junction"/>
    <property type="evidence" value="ECO:0007669"/>
    <property type="project" value="UniProtKB-SubCell"/>
</dbReference>
<feature type="transmembrane region" description="Helical" evidence="6">
    <location>
        <begin position="197"/>
        <end position="222"/>
    </location>
</feature>
<dbReference type="AlphaFoldDB" id="A0A060Z1A6"/>
<feature type="domain" description="Ig-like" evidence="8">
    <location>
        <begin position="103"/>
        <end position="189"/>
    </location>
</feature>
<evidence type="ECO:0000256" key="7">
    <source>
        <dbReference type="SAM" id="SignalP"/>
    </source>
</evidence>
<dbReference type="InterPro" id="IPR036179">
    <property type="entry name" value="Ig-like_dom_sf"/>
</dbReference>
<evidence type="ECO:0000256" key="5">
    <source>
        <dbReference type="ARBA" id="ARBA00023319"/>
    </source>
</evidence>
<evidence type="ECO:0000313" key="9">
    <source>
        <dbReference type="EMBL" id="CDQ97637.1"/>
    </source>
</evidence>
<dbReference type="InterPro" id="IPR013151">
    <property type="entry name" value="Immunoglobulin_dom"/>
</dbReference>
<accession>A0A060Z1A6</accession>
<dbReference type="STRING" id="8022.A0A060Z1A6"/>
<reference evidence="9" key="1">
    <citation type="journal article" date="2014" name="Nat. Commun.">
        <title>The rainbow trout genome provides novel insights into evolution after whole-genome duplication in vertebrates.</title>
        <authorList>
            <person name="Berthelot C."/>
            <person name="Brunet F."/>
            <person name="Chalopin D."/>
            <person name="Juanchich A."/>
            <person name="Bernard M."/>
            <person name="Noel B."/>
            <person name="Bento P."/>
            <person name="Da Silva C."/>
            <person name="Labadie K."/>
            <person name="Alberti A."/>
            <person name="Aury J.M."/>
            <person name="Louis A."/>
            <person name="Dehais P."/>
            <person name="Bardou P."/>
            <person name="Montfort J."/>
            <person name="Klopp C."/>
            <person name="Cabau C."/>
            <person name="Gaspin C."/>
            <person name="Thorgaard G.H."/>
            <person name="Boussaha M."/>
            <person name="Quillet E."/>
            <person name="Guyomard R."/>
            <person name="Galiana D."/>
            <person name="Bobe J."/>
            <person name="Volff J.N."/>
            <person name="Genet C."/>
            <person name="Wincker P."/>
            <person name="Jaillon O."/>
            <person name="Roest Crollius H."/>
            <person name="Guiguen Y."/>
        </authorList>
    </citation>
    <scope>NUCLEOTIDE SEQUENCE [LARGE SCALE GENOMIC DNA]</scope>
</reference>
<dbReference type="PANTHER" id="PTHR44468:SF1">
    <property type="entry name" value="V-SET AND IMMUNOGLOBULIN DOMAIN CONTAINING 8A ISOFORM 1"/>
    <property type="match status" value="1"/>
</dbReference>
<evidence type="ECO:0000313" key="10">
    <source>
        <dbReference type="Proteomes" id="UP000193380"/>
    </source>
</evidence>
<dbReference type="EMBL" id="FR932186">
    <property type="protein sequence ID" value="CDQ97637.1"/>
    <property type="molecule type" value="Genomic_DNA"/>
</dbReference>
<dbReference type="Gene3D" id="2.60.40.10">
    <property type="entry name" value="Immunoglobulins"/>
    <property type="match status" value="2"/>
</dbReference>
<dbReference type="InterPro" id="IPR007110">
    <property type="entry name" value="Ig-like_dom"/>
</dbReference>
<feature type="signal peptide" evidence="7">
    <location>
        <begin position="1"/>
        <end position="19"/>
    </location>
</feature>
<evidence type="ECO:0000256" key="2">
    <source>
        <dbReference type="ARBA" id="ARBA00004536"/>
    </source>
</evidence>
<evidence type="ECO:0000256" key="4">
    <source>
        <dbReference type="ARBA" id="ARBA00022949"/>
    </source>
</evidence>
<comment type="subcellular location">
    <subcellularLocation>
        <location evidence="2">Cell junction</location>
        <location evidence="2">Adherens junction</location>
    </subcellularLocation>
    <subcellularLocation>
        <location evidence="1">Cell junction</location>
        <location evidence="1">Tight junction</location>
    </subcellularLocation>
</comment>
<evidence type="ECO:0000256" key="1">
    <source>
        <dbReference type="ARBA" id="ARBA00004435"/>
    </source>
</evidence>
<dbReference type="SMART" id="SM00409">
    <property type="entry name" value="IG"/>
    <property type="match status" value="2"/>
</dbReference>
<dbReference type="Proteomes" id="UP000193380">
    <property type="component" value="Unassembled WGS sequence"/>
</dbReference>
<gene>
    <name evidence="9" type="ORF">GSONMT00026226001</name>
</gene>
<evidence type="ECO:0000259" key="8">
    <source>
        <dbReference type="PROSITE" id="PS50835"/>
    </source>
</evidence>
<organism evidence="9 10">
    <name type="scientific">Oncorhynchus mykiss</name>
    <name type="common">Rainbow trout</name>
    <name type="synonym">Salmo gairdneri</name>
    <dbReference type="NCBI Taxonomy" id="8022"/>
    <lineage>
        <taxon>Eukaryota</taxon>
        <taxon>Metazoa</taxon>
        <taxon>Chordata</taxon>
        <taxon>Craniata</taxon>
        <taxon>Vertebrata</taxon>
        <taxon>Euteleostomi</taxon>
        <taxon>Actinopterygii</taxon>
        <taxon>Neopterygii</taxon>
        <taxon>Teleostei</taxon>
        <taxon>Protacanthopterygii</taxon>
        <taxon>Salmoniformes</taxon>
        <taxon>Salmonidae</taxon>
        <taxon>Salmoninae</taxon>
        <taxon>Oncorhynchus</taxon>
    </lineage>
</organism>
<sequence length="271" mass="29412">NKYILLVTLVLLRAWTSSAVVGISTSMVTLGLDFFSCCPMQVGISTSMVTLGLDFAAGDPSLGDASLSIAFLSPAHSATYQCKVKKSPGVDMQKVSLVVMVRPSVPKCWVEGGEAVGETVSLHCKSSEGSSPLNYAWKRERGGPIPPSATQNRVTGELLISNHSESFVGIYMCEVTNAVGDERCRVKLTANKPPNRAGVIVGTVVGCLLLIIILAILTWLLIYKCDARFTRYEKEVSNDIRYRRMYCIHTKTVGQGWATLMGVWATKILNS</sequence>
<dbReference type="SMART" id="SM00408">
    <property type="entry name" value="IGc2"/>
    <property type="match status" value="1"/>
</dbReference>
<proteinExistence type="predicted"/>
<dbReference type="SUPFAM" id="SSF48726">
    <property type="entry name" value="Immunoglobulin"/>
    <property type="match status" value="2"/>
</dbReference>
<reference evidence="9" key="2">
    <citation type="submission" date="2014-03" db="EMBL/GenBank/DDBJ databases">
        <authorList>
            <person name="Genoscope - CEA"/>
        </authorList>
    </citation>
    <scope>NUCLEOTIDE SEQUENCE</scope>
</reference>
<keyword evidence="4" id="KW-0965">Cell junction</keyword>
<name>A0A060Z1A6_ONCMY</name>
<dbReference type="PROSITE" id="PS50835">
    <property type="entry name" value="IG_LIKE"/>
    <property type="match status" value="1"/>
</dbReference>
<dbReference type="InterPro" id="IPR003599">
    <property type="entry name" value="Ig_sub"/>
</dbReference>
<evidence type="ECO:0000256" key="3">
    <source>
        <dbReference type="ARBA" id="ARBA00022427"/>
    </source>
</evidence>
<dbReference type="PANTHER" id="PTHR44468">
    <property type="entry name" value="COXSACKIEVIRUS AND ADENOVIRUS RECEPTOR-RELATED"/>
    <property type="match status" value="1"/>
</dbReference>
<keyword evidence="7" id="KW-0732">Signal</keyword>
<keyword evidence="6" id="KW-1133">Transmembrane helix</keyword>
<dbReference type="InterPro" id="IPR013783">
    <property type="entry name" value="Ig-like_fold"/>
</dbReference>
<dbReference type="InterPro" id="IPR052307">
    <property type="entry name" value="EJ_Adhesion_Regulator"/>
</dbReference>
<evidence type="ECO:0000256" key="6">
    <source>
        <dbReference type="SAM" id="Phobius"/>
    </source>
</evidence>
<keyword evidence="6" id="KW-0472">Membrane</keyword>
<dbReference type="GO" id="GO:0005912">
    <property type="term" value="C:adherens junction"/>
    <property type="evidence" value="ECO:0007669"/>
    <property type="project" value="UniProtKB-SubCell"/>
</dbReference>
<protein>
    <recommendedName>
        <fullName evidence="8">Ig-like domain-containing protein</fullName>
    </recommendedName>
</protein>